<sequence length="126" mass="14094">MLLDLCPADAREQLIPMWSWAELLMVDVAGIVDSGSWRLAVAGEQLILMWCQAEILLVLTCPRCYGRAALVRGEKDESETLMHLDATAYALVVFLGRMMWKQCTFYGVCKTSPKTMLLAFAISFAI</sequence>
<accession>A0AAD3SD64</accession>
<dbReference type="EMBL" id="BSYO01000008">
    <property type="protein sequence ID" value="GMH08601.1"/>
    <property type="molecule type" value="Genomic_DNA"/>
</dbReference>
<keyword evidence="2" id="KW-1185">Reference proteome</keyword>
<dbReference type="Proteomes" id="UP001279734">
    <property type="component" value="Unassembled WGS sequence"/>
</dbReference>
<gene>
    <name evidence="1" type="ORF">Nepgr_010441</name>
</gene>
<evidence type="ECO:0000313" key="2">
    <source>
        <dbReference type="Proteomes" id="UP001279734"/>
    </source>
</evidence>
<dbReference type="AlphaFoldDB" id="A0AAD3SD64"/>
<organism evidence="1 2">
    <name type="scientific">Nepenthes gracilis</name>
    <name type="common">Slender pitcher plant</name>
    <dbReference type="NCBI Taxonomy" id="150966"/>
    <lineage>
        <taxon>Eukaryota</taxon>
        <taxon>Viridiplantae</taxon>
        <taxon>Streptophyta</taxon>
        <taxon>Embryophyta</taxon>
        <taxon>Tracheophyta</taxon>
        <taxon>Spermatophyta</taxon>
        <taxon>Magnoliopsida</taxon>
        <taxon>eudicotyledons</taxon>
        <taxon>Gunneridae</taxon>
        <taxon>Pentapetalae</taxon>
        <taxon>Caryophyllales</taxon>
        <taxon>Nepenthaceae</taxon>
        <taxon>Nepenthes</taxon>
    </lineage>
</organism>
<evidence type="ECO:0000313" key="1">
    <source>
        <dbReference type="EMBL" id="GMH08601.1"/>
    </source>
</evidence>
<name>A0AAD3SD64_NEPGR</name>
<comment type="caution">
    <text evidence="1">The sequence shown here is derived from an EMBL/GenBank/DDBJ whole genome shotgun (WGS) entry which is preliminary data.</text>
</comment>
<reference evidence="1" key="1">
    <citation type="submission" date="2023-05" db="EMBL/GenBank/DDBJ databases">
        <title>Nepenthes gracilis genome sequencing.</title>
        <authorList>
            <person name="Fukushima K."/>
        </authorList>
    </citation>
    <scope>NUCLEOTIDE SEQUENCE</scope>
    <source>
        <strain evidence="1">SING2019-196</strain>
    </source>
</reference>
<proteinExistence type="predicted"/>
<protein>
    <submittedName>
        <fullName evidence="1">Uncharacterized protein</fullName>
    </submittedName>
</protein>